<feature type="region of interest" description="Disordered" evidence="1">
    <location>
        <begin position="140"/>
        <end position="266"/>
    </location>
</feature>
<feature type="domain" description="LytR/CpsA/Psr regulator C-terminal" evidence="3">
    <location>
        <begin position="585"/>
        <end position="661"/>
    </location>
</feature>
<dbReference type="PANTHER" id="PTHR33392">
    <property type="entry name" value="POLYISOPRENYL-TEICHOIC ACID--PEPTIDOGLYCAN TEICHOIC ACID TRANSFERASE TAGU"/>
    <property type="match status" value="1"/>
</dbReference>
<dbReference type="RefSeq" id="WP_380895376.1">
    <property type="nucleotide sequence ID" value="NZ_JBHUFU010000001.1"/>
</dbReference>
<dbReference type="Gene3D" id="3.40.630.190">
    <property type="entry name" value="LCP protein"/>
    <property type="match status" value="1"/>
</dbReference>
<dbReference type="Pfam" id="PF13399">
    <property type="entry name" value="LytR_C"/>
    <property type="match status" value="1"/>
</dbReference>
<keyword evidence="2" id="KW-0812">Transmembrane</keyword>
<feature type="compositionally biased region" description="Gly residues" evidence="1">
    <location>
        <begin position="226"/>
        <end position="236"/>
    </location>
</feature>
<feature type="transmembrane region" description="Helical" evidence="2">
    <location>
        <begin position="290"/>
        <end position="310"/>
    </location>
</feature>
<reference evidence="5" key="1">
    <citation type="journal article" date="2019" name="Int. J. Syst. Evol. Microbiol.">
        <title>The Global Catalogue of Microorganisms (GCM) 10K type strain sequencing project: providing services to taxonomists for standard genome sequencing and annotation.</title>
        <authorList>
            <consortium name="The Broad Institute Genomics Platform"/>
            <consortium name="The Broad Institute Genome Sequencing Center for Infectious Disease"/>
            <person name="Wu L."/>
            <person name="Ma J."/>
        </authorList>
    </citation>
    <scope>NUCLEOTIDE SEQUENCE [LARGE SCALE GENOMIC DNA]</scope>
    <source>
        <strain evidence="5">CGMCC 4.7455</strain>
    </source>
</reference>
<evidence type="ECO:0000256" key="2">
    <source>
        <dbReference type="SAM" id="Phobius"/>
    </source>
</evidence>
<evidence type="ECO:0000256" key="1">
    <source>
        <dbReference type="SAM" id="MobiDB-lite"/>
    </source>
</evidence>
<feature type="compositionally biased region" description="Basic and acidic residues" evidence="1">
    <location>
        <begin position="19"/>
        <end position="30"/>
    </location>
</feature>
<evidence type="ECO:0000313" key="5">
    <source>
        <dbReference type="Proteomes" id="UP001597365"/>
    </source>
</evidence>
<keyword evidence="5" id="KW-1185">Reference proteome</keyword>
<organism evidence="4 5">
    <name type="scientific">Streptomyces desertarenae</name>
    <dbReference type="NCBI Taxonomy" id="2666184"/>
    <lineage>
        <taxon>Bacteria</taxon>
        <taxon>Bacillati</taxon>
        <taxon>Actinomycetota</taxon>
        <taxon>Actinomycetes</taxon>
        <taxon>Kitasatosporales</taxon>
        <taxon>Streptomycetaceae</taxon>
        <taxon>Streptomyces</taxon>
    </lineage>
</organism>
<feature type="compositionally biased region" description="Low complexity" evidence="1">
    <location>
        <begin position="213"/>
        <end position="225"/>
    </location>
</feature>
<feature type="compositionally biased region" description="Low complexity" evidence="1">
    <location>
        <begin position="160"/>
        <end position="170"/>
    </location>
</feature>
<gene>
    <name evidence="4" type="ORF">ACFSJS_00410</name>
</gene>
<dbReference type="PANTHER" id="PTHR33392:SF6">
    <property type="entry name" value="POLYISOPRENYL-TEICHOIC ACID--PEPTIDOGLYCAN TEICHOIC ACID TRANSFERASE TAGU"/>
    <property type="match status" value="1"/>
</dbReference>
<dbReference type="InterPro" id="IPR050922">
    <property type="entry name" value="LytR/CpsA/Psr_CW_biosynth"/>
</dbReference>
<name>A0ABW4PF18_9ACTN</name>
<dbReference type="Proteomes" id="UP001597365">
    <property type="component" value="Unassembled WGS sequence"/>
</dbReference>
<keyword evidence="2" id="KW-0472">Membrane</keyword>
<protein>
    <submittedName>
        <fullName evidence="4">LytR C-terminal domain-containing protein</fullName>
    </submittedName>
</protein>
<dbReference type="EMBL" id="JBHUFU010000001">
    <property type="protein sequence ID" value="MFD1828126.1"/>
    <property type="molecule type" value="Genomic_DNA"/>
</dbReference>
<evidence type="ECO:0000259" key="3">
    <source>
        <dbReference type="Pfam" id="PF13399"/>
    </source>
</evidence>
<feature type="region of interest" description="Disordered" evidence="1">
    <location>
        <begin position="1"/>
        <end position="52"/>
    </location>
</feature>
<proteinExistence type="predicted"/>
<sequence>MNDRQDPYGPGEPPRAGGHTRDGYDYDHGHGYGYDEYGRPLPGGPPQQYDPYRGAAVQEGVVHAAGPDTAAHGGVSYGTDAYGAGPYGTDAYGTGSYGADAYGTAPHGGYVPGPSYGAPSADGYAPEAYSPGSYAPGYASGVQPGAPDAEGADPYGGWGAPAAGQPPAEAWIPQQPQGPWYEDGARAGDGRGSPGTPDGSGDPRREEVPPGRAPDGAAAPADGSGSAPGGPDGTGGSPDEDGSGGEYRTEEFSFVEEQDEESEDVIDWLKFSESRTERREEAKRRGRNRMVALVAVLAVALVAGVGWLWYAGVLPGTSGGTDAGEAASAAQKRNVIVVHLREVDGGETTTVLLVDNETARRGTTVLLPNSLAVSSGTGSGGTTLGRAFESEGAAATRDALGLLLGTDIKGTWRLDTPYLHNWVDLVGGITLDADATVPGAGKGDDPLVEKGEDRDLDGEAAVAYATHRAAGEPQTRQLARFGQVVQATLAKMSDDPAIATRTVRALTQILDPSLTDAQLGASLAGLAGYAKKGAYGTELLPVRDDGTLSDEAGEGLVREILGGTVRNTDPDATPRVSLRSGGVDEKAVAAARVALVNGGYTVVGGGSAGSAQAATSVTYSGEANRAEAVEVARTLGLSEEAVVQGKGAANADVTVVLGRDYTPRG</sequence>
<keyword evidence="2" id="KW-1133">Transmembrane helix</keyword>
<dbReference type="InterPro" id="IPR027381">
    <property type="entry name" value="LytR/CpsA/Psr_C"/>
</dbReference>
<evidence type="ECO:0000313" key="4">
    <source>
        <dbReference type="EMBL" id="MFD1828126.1"/>
    </source>
</evidence>
<feature type="compositionally biased region" description="Acidic residues" evidence="1">
    <location>
        <begin position="253"/>
        <end position="266"/>
    </location>
</feature>
<comment type="caution">
    <text evidence="4">The sequence shown here is derived from an EMBL/GenBank/DDBJ whole genome shotgun (WGS) entry which is preliminary data.</text>
</comment>
<accession>A0ABW4PF18</accession>